<evidence type="ECO:0000313" key="1">
    <source>
        <dbReference type="EMBL" id="KAH6653529.1"/>
    </source>
</evidence>
<dbReference type="GeneID" id="70132035"/>
<comment type="caution">
    <text evidence="1">The sequence shown here is derived from an EMBL/GenBank/DDBJ whole genome shotgun (WGS) entry which is preliminary data.</text>
</comment>
<dbReference type="EMBL" id="JAGPXC010000005">
    <property type="protein sequence ID" value="KAH6653529.1"/>
    <property type="molecule type" value="Genomic_DNA"/>
</dbReference>
<evidence type="ECO:0000313" key="2">
    <source>
        <dbReference type="Proteomes" id="UP000758603"/>
    </source>
</evidence>
<keyword evidence="2" id="KW-1185">Reference proteome</keyword>
<dbReference type="Proteomes" id="UP000758603">
    <property type="component" value="Unassembled WGS sequence"/>
</dbReference>
<protein>
    <submittedName>
        <fullName evidence="1">Uncharacterized protein</fullName>
    </submittedName>
</protein>
<dbReference type="RefSeq" id="XP_045957806.1">
    <property type="nucleotide sequence ID" value="XM_046103143.1"/>
</dbReference>
<dbReference type="AlphaFoldDB" id="A0A9P8UJX2"/>
<sequence length="204" mass="23591">MIYDYLVSVDMPLKLSWTPSSRKWSNEIRAKGLFGLIRTCRWLHQECEPLLRAHIHRSTHEIKFRHLDRYMGSHVVLGGTERKLRLSIDGALEGDGADLLPLMHPEKWQPNHEIAFVTASESQDCKEIVGHLNSLVHLGRSSPFLLQVCGSVRISWRRWPVLTKLRLTNTSSTPNALLWMRVIFRRPTTRKLLGRNMLITAIRP</sequence>
<gene>
    <name evidence="1" type="ORF">BKA67DRAFT_570176</name>
</gene>
<name>A0A9P8UJX2_9PEZI</name>
<organism evidence="1 2">
    <name type="scientific">Truncatella angustata</name>
    <dbReference type="NCBI Taxonomy" id="152316"/>
    <lineage>
        <taxon>Eukaryota</taxon>
        <taxon>Fungi</taxon>
        <taxon>Dikarya</taxon>
        <taxon>Ascomycota</taxon>
        <taxon>Pezizomycotina</taxon>
        <taxon>Sordariomycetes</taxon>
        <taxon>Xylariomycetidae</taxon>
        <taxon>Amphisphaeriales</taxon>
        <taxon>Sporocadaceae</taxon>
        <taxon>Truncatella</taxon>
    </lineage>
</organism>
<reference evidence="1" key="1">
    <citation type="journal article" date="2021" name="Nat. Commun.">
        <title>Genetic determinants of endophytism in the Arabidopsis root mycobiome.</title>
        <authorList>
            <person name="Mesny F."/>
            <person name="Miyauchi S."/>
            <person name="Thiergart T."/>
            <person name="Pickel B."/>
            <person name="Atanasova L."/>
            <person name="Karlsson M."/>
            <person name="Huettel B."/>
            <person name="Barry K.W."/>
            <person name="Haridas S."/>
            <person name="Chen C."/>
            <person name="Bauer D."/>
            <person name="Andreopoulos W."/>
            <person name="Pangilinan J."/>
            <person name="LaButti K."/>
            <person name="Riley R."/>
            <person name="Lipzen A."/>
            <person name="Clum A."/>
            <person name="Drula E."/>
            <person name="Henrissat B."/>
            <person name="Kohler A."/>
            <person name="Grigoriev I.V."/>
            <person name="Martin F.M."/>
            <person name="Hacquard S."/>
        </authorList>
    </citation>
    <scope>NUCLEOTIDE SEQUENCE</scope>
    <source>
        <strain evidence="1">MPI-SDFR-AT-0073</strain>
    </source>
</reference>
<proteinExistence type="predicted"/>
<accession>A0A9P8UJX2</accession>